<dbReference type="PANTHER" id="PTHR30283:SF4">
    <property type="entry name" value="PEROXIDE STRESS RESISTANCE PROTEIN YAAA"/>
    <property type="match status" value="1"/>
</dbReference>
<evidence type="ECO:0000256" key="1">
    <source>
        <dbReference type="SAM" id="MobiDB-lite"/>
    </source>
</evidence>
<accession>A0ABN0W703</accession>
<dbReference type="RefSeq" id="WP_252800779.1">
    <property type="nucleotide sequence ID" value="NZ_BAAABM010000009.1"/>
</dbReference>
<reference evidence="3" key="1">
    <citation type="journal article" date="2019" name="Int. J. Syst. Evol. Microbiol.">
        <title>The Global Catalogue of Microorganisms (GCM) 10K type strain sequencing project: providing services to taxonomists for standard genome sequencing and annotation.</title>
        <authorList>
            <consortium name="The Broad Institute Genomics Platform"/>
            <consortium name="The Broad Institute Genome Sequencing Center for Infectious Disease"/>
            <person name="Wu L."/>
            <person name="Ma J."/>
        </authorList>
    </citation>
    <scope>NUCLEOTIDE SEQUENCE [LARGE SCALE GENOMIC DNA]</scope>
    <source>
        <strain evidence="3">JCM 3146</strain>
    </source>
</reference>
<sequence>MLILLPPSEGKSGDGDGPPLDLPGLGLPGLTATRERVLGALETLCSGPAEDARRVLGLSTGQAGEIDRNRALRTAPTLPASRLYTGVLYDNLGLPTLDPERTARSVLIFSALWGALRPADRVPPYRLSMGVRLPPLGPLAAVWRPALTAALPPGGLLVDMRSAPYAAAWKVPTVRVRVFREREGRRTVVSHMAKATRGTLARDLLANGADPATPEELLKTVLDLGYAAELTGTSLDVITHH</sequence>
<organism evidence="2 3">
    <name type="scientific">Actinoallomurus spadix</name>
    <dbReference type="NCBI Taxonomy" id="79912"/>
    <lineage>
        <taxon>Bacteria</taxon>
        <taxon>Bacillati</taxon>
        <taxon>Actinomycetota</taxon>
        <taxon>Actinomycetes</taxon>
        <taxon>Streptosporangiales</taxon>
        <taxon>Thermomonosporaceae</taxon>
        <taxon>Actinoallomurus</taxon>
    </lineage>
</organism>
<dbReference type="InterPro" id="IPR005583">
    <property type="entry name" value="YaaA"/>
</dbReference>
<dbReference type="Proteomes" id="UP001501822">
    <property type="component" value="Unassembled WGS sequence"/>
</dbReference>
<comment type="caution">
    <text evidence="2">The sequence shown here is derived from an EMBL/GenBank/DDBJ whole genome shotgun (WGS) entry which is preliminary data.</text>
</comment>
<evidence type="ECO:0000313" key="3">
    <source>
        <dbReference type="Proteomes" id="UP001501822"/>
    </source>
</evidence>
<evidence type="ECO:0000313" key="2">
    <source>
        <dbReference type="EMBL" id="GAA0327412.1"/>
    </source>
</evidence>
<dbReference type="Pfam" id="PF03883">
    <property type="entry name" value="H2O2_YaaD"/>
    <property type="match status" value="1"/>
</dbReference>
<protein>
    <submittedName>
        <fullName evidence="2">Peroxide stress protein YaaA</fullName>
    </submittedName>
</protein>
<name>A0ABN0W703_9ACTN</name>
<dbReference type="EMBL" id="BAAABM010000009">
    <property type="protein sequence ID" value="GAA0327412.1"/>
    <property type="molecule type" value="Genomic_DNA"/>
</dbReference>
<feature type="region of interest" description="Disordered" evidence="1">
    <location>
        <begin position="1"/>
        <end position="22"/>
    </location>
</feature>
<keyword evidence="3" id="KW-1185">Reference proteome</keyword>
<proteinExistence type="predicted"/>
<gene>
    <name evidence="2" type="primary">yaaA</name>
    <name evidence="2" type="ORF">GCM10010151_16710</name>
</gene>
<dbReference type="PANTHER" id="PTHR30283">
    <property type="entry name" value="PEROXIDE STRESS RESPONSE PROTEIN YAAA"/>
    <property type="match status" value="1"/>
</dbReference>